<reference evidence="2" key="1">
    <citation type="journal article" date="2021" name="BMC Genomics">
        <title>Chromosome-level genome assembly and manually-curated proteome of model necrotroph Parastagonospora nodorum Sn15 reveals a genome-wide trove of candidate effector homologs, and redundancy of virulence-related functions within an accessory chromosome.</title>
        <authorList>
            <person name="Bertazzoni S."/>
            <person name="Jones D.A.B."/>
            <person name="Phan H.T."/>
            <person name="Tan K.-C."/>
            <person name="Hane J.K."/>
        </authorList>
    </citation>
    <scope>NUCLEOTIDE SEQUENCE [LARGE SCALE GENOMIC DNA]</scope>
    <source>
        <strain evidence="2">SN15 / ATCC MYA-4574 / FGSC 10173)</strain>
    </source>
</reference>
<dbReference type="EMBL" id="CP069039">
    <property type="protein sequence ID" value="QRD04869.1"/>
    <property type="molecule type" value="Genomic_DNA"/>
</dbReference>
<evidence type="ECO:0000313" key="1">
    <source>
        <dbReference type="EMBL" id="QRD04869.1"/>
    </source>
</evidence>
<dbReference type="RefSeq" id="XP_001801040.1">
    <property type="nucleotide sequence ID" value="XM_001800988.1"/>
</dbReference>
<gene>
    <name evidence="1" type="ORF">JI435_107800</name>
</gene>
<dbReference type="AlphaFoldDB" id="A0A7U2FIB1"/>
<sequence length="140" mass="15333">MSGPNNLIGNSTTAVNTVSDPHINGHLVSTGSYEVDGVTRLYIHKSRKCISSDHICQVFSYDAQTSGILDMEGPSADFTVEEHGWFRDVTTFEQICNTHPMPNDQSPEQNFTNWRSSLLVLLDSHHSGPGGAGGQWTRAN</sequence>
<keyword evidence="2" id="KW-1185">Reference proteome</keyword>
<dbReference type="OrthoDB" id="3783232at2759"/>
<dbReference type="KEGG" id="pno:SNOG_10780"/>
<accession>A0A7U2FIB1</accession>
<dbReference type="VEuPathDB" id="FungiDB:JI435_107800"/>
<dbReference type="Proteomes" id="UP000663193">
    <property type="component" value="Chromosome 17"/>
</dbReference>
<name>A0A7U2FIB1_PHANO</name>
<proteinExistence type="predicted"/>
<organism evidence="1 2">
    <name type="scientific">Phaeosphaeria nodorum (strain SN15 / ATCC MYA-4574 / FGSC 10173)</name>
    <name type="common">Glume blotch fungus</name>
    <name type="synonym">Parastagonospora nodorum</name>
    <dbReference type="NCBI Taxonomy" id="321614"/>
    <lineage>
        <taxon>Eukaryota</taxon>
        <taxon>Fungi</taxon>
        <taxon>Dikarya</taxon>
        <taxon>Ascomycota</taxon>
        <taxon>Pezizomycotina</taxon>
        <taxon>Dothideomycetes</taxon>
        <taxon>Pleosporomycetidae</taxon>
        <taxon>Pleosporales</taxon>
        <taxon>Pleosporineae</taxon>
        <taxon>Phaeosphaeriaceae</taxon>
        <taxon>Parastagonospora</taxon>
    </lineage>
</organism>
<evidence type="ECO:0000313" key="2">
    <source>
        <dbReference type="Proteomes" id="UP000663193"/>
    </source>
</evidence>
<protein>
    <submittedName>
        <fullName evidence="1">Uncharacterized protein</fullName>
    </submittedName>
</protein>